<proteinExistence type="predicted"/>
<protein>
    <submittedName>
        <fullName evidence="2">Uncharacterized protein</fullName>
    </submittedName>
</protein>
<keyword evidence="3" id="KW-1185">Reference proteome</keyword>
<name>A0A401TX16_CHIPU</name>
<sequence>MRQRERKEGEERSGAETIVVRGGATGWSQRRSAAGTVGGASVERRPTRRGVTRRRGGANGGSALRLLRIDRPHCSAQFAKIFSLQRIRTI</sequence>
<evidence type="ECO:0000313" key="3">
    <source>
        <dbReference type="Proteomes" id="UP000287033"/>
    </source>
</evidence>
<dbReference type="AlphaFoldDB" id="A0A401TX16"/>
<gene>
    <name evidence="2" type="ORF">chiPu_0031144</name>
</gene>
<reference evidence="2 3" key="1">
    <citation type="journal article" date="2018" name="Nat. Ecol. Evol.">
        <title>Shark genomes provide insights into elasmobranch evolution and the origin of vertebrates.</title>
        <authorList>
            <person name="Hara Y"/>
            <person name="Yamaguchi K"/>
            <person name="Onimaru K"/>
            <person name="Kadota M"/>
            <person name="Koyanagi M"/>
            <person name="Keeley SD"/>
            <person name="Tatsumi K"/>
            <person name="Tanaka K"/>
            <person name="Motone F"/>
            <person name="Kageyama Y"/>
            <person name="Nozu R"/>
            <person name="Adachi N"/>
            <person name="Nishimura O"/>
            <person name="Nakagawa R"/>
            <person name="Tanegashima C"/>
            <person name="Kiyatake I"/>
            <person name="Matsumoto R"/>
            <person name="Murakumo K"/>
            <person name="Nishida K"/>
            <person name="Terakita A"/>
            <person name="Kuratani S"/>
            <person name="Sato K"/>
            <person name="Hyodo S Kuraku.S."/>
        </authorList>
    </citation>
    <scope>NUCLEOTIDE SEQUENCE [LARGE SCALE GENOMIC DNA]</scope>
</reference>
<feature type="compositionally biased region" description="Basic residues" evidence="1">
    <location>
        <begin position="46"/>
        <end position="56"/>
    </location>
</feature>
<evidence type="ECO:0000313" key="2">
    <source>
        <dbReference type="EMBL" id="GCC47179.1"/>
    </source>
</evidence>
<organism evidence="2 3">
    <name type="scientific">Chiloscyllium punctatum</name>
    <name type="common">Brownbanded bambooshark</name>
    <name type="synonym">Hemiscyllium punctatum</name>
    <dbReference type="NCBI Taxonomy" id="137246"/>
    <lineage>
        <taxon>Eukaryota</taxon>
        <taxon>Metazoa</taxon>
        <taxon>Chordata</taxon>
        <taxon>Craniata</taxon>
        <taxon>Vertebrata</taxon>
        <taxon>Chondrichthyes</taxon>
        <taxon>Elasmobranchii</taxon>
        <taxon>Galeomorphii</taxon>
        <taxon>Galeoidea</taxon>
        <taxon>Orectolobiformes</taxon>
        <taxon>Hemiscylliidae</taxon>
        <taxon>Chiloscyllium</taxon>
    </lineage>
</organism>
<dbReference type="Proteomes" id="UP000287033">
    <property type="component" value="Unassembled WGS sequence"/>
</dbReference>
<evidence type="ECO:0000256" key="1">
    <source>
        <dbReference type="SAM" id="MobiDB-lite"/>
    </source>
</evidence>
<feature type="region of interest" description="Disordered" evidence="1">
    <location>
        <begin position="25"/>
        <end position="61"/>
    </location>
</feature>
<accession>A0A401TX16</accession>
<dbReference type="EMBL" id="BEZZ01201979">
    <property type="protein sequence ID" value="GCC47179.1"/>
    <property type="molecule type" value="Genomic_DNA"/>
</dbReference>
<comment type="caution">
    <text evidence="2">The sequence shown here is derived from an EMBL/GenBank/DDBJ whole genome shotgun (WGS) entry which is preliminary data.</text>
</comment>